<gene>
    <name evidence="2" type="ORF">R7226_01990</name>
</gene>
<sequence>MATVRDPAGIEWTVERRWTPWRVRRRFDATHLDFDAAGVVFWLAAWLLMPVEYVVAFLCGAVLHLFDRPWRVIATSANPPRQQLTWRVRGGHASLREVEEIAARIRAGEPRLWESADARRTL</sequence>
<keyword evidence="3" id="KW-1185">Reference proteome</keyword>
<reference evidence="3" key="1">
    <citation type="submission" date="2023-07" db="EMBL/GenBank/DDBJ databases">
        <title>Conexibacter stalactiti sp. nov., isolated from stalactites in a lava cave and emended description of the genus Conexibacter.</title>
        <authorList>
            <person name="Lee S.D."/>
        </authorList>
    </citation>
    <scope>NUCLEOTIDE SEQUENCE [LARGE SCALE GENOMIC DNA]</scope>
    <source>
        <strain evidence="3">KCTC 39840</strain>
    </source>
</reference>
<dbReference type="RefSeq" id="WP_318595354.1">
    <property type="nucleotide sequence ID" value="NZ_JAWSTH010000002.1"/>
</dbReference>
<feature type="transmembrane region" description="Helical" evidence="1">
    <location>
        <begin position="39"/>
        <end position="66"/>
    </location>
</feature>
<comment type="caution">
    <text evidence="2">The sequence shown here is derived from an EMBL/GenBank/DDBJ whole genome shotgun (WGS) entry which is preliminary data.</text>
</comment>
<name>A0ABU4HIF2_9ACTN</name>
<keyword evidence="1" id="KW-0812">Transmembrane</keyword>
<keyword evidence="1" id="KW-0472">Membrane</keyword>
<accession>A0ABU4HIF2</accession>
<organism evidence="2 3">
    <name type="scientific">Conexibacter stalactiti</name>
    <dbReference type="NCBI Taxonomy" id="1940611"/>
    <lineage>
        <taxon>Bacteria</taxon>
        <taxon>Bacillati</taxon>
        <taxon>Actinomycetota</taxon>
        <taxon>Thermoleophilia</taxon>
        <taxon>Solirubrobacterales</taxon>
        <taxon>Conexibacteraceae</taxon>
        <taxon>Conexibacter</taxon>
    </lineage>
</organism>
<dbReference type="EMBL" id="JAWSTH010000002">
    <property type="protein sequence ID" value="MDW5593091.1"/>
    <property type="molecule type" value="Genomic_DNA"/>
</dbReference>
<proteinExistence type="predicted"/>
<evidence type="ECO:0000256" key="1">
    <source>
        <dbReference type="SAM" id="Phobius"/>
    </source>
</evidence>
<evidence type="ECO:0000313" key="3">
    <source>
        <dbReference type="Proteomes" id="UP001284601"/>
    </source>
</evidence>
<keyword evidence="1" id="KW-1133">Transmembrane helix</keyword>
<evidence type="ECO:0000313" key="2">
    <source>
        <dbReference type="EMBL" id="MDW5593091.1"/>
    </source>
</evidence>
<protein>
    <submittedName>
        <fullName evidence="2">Uncharacterized protein</fullName>
    </submittedName>
</protein>
<dbReference type="Proteomes" id="UP001284601">
    <property type="component" value="Unassembled WGS sequence"/>
</dbReference>